<dbReference type="NCBIfam" id="TIGR01549">
    <property type="entry name" value="HAD-SF-IA-v1"/>
    <property type="match status" value="1"/>
</dbReference>
<protein>
    <recommendedName>
        <fullName evidence="5 10">Phosphoglycolate phosphatase</fullName>
        <shortName evidence="10">PGP</shortName>
        <shortName evidence="10">PGPase</shortName>
        <ecNumber evidence="5 10">3.1.3.18</ecNumber>
    </recommendedName>
</protein>
<accession>A0ABQ6DZ63</accession>
<dbReference type="SFLD" id="SFLDS00003">
    <property type="entry name" value="Haloacid_Dehalogenase"/>
    <property type="match status" value="1"/>
</dbReference>
<evidence type="ECO:0000256" key="9">
    <source>
        <dbReference type="ARBA" id="ARBA00023277"/>
    </source>
</evidence>
<keyword evidence="7 10" id="KW-0378">Hydrolase</keyword>
<evidence type="ECO:0000256" key="5">
    <source>
        <dbReference type="ARBA" id="ARBA00013078"/>
    </source>
</evidence>
<evidence type="ECO:0000256" key="7">
    <source>
        <dbReference type="ARBA" id="ARBA00022801"/>
    </source>
</evidence>
<dbReference type="InterPro" id="IPR006439">
    <property type="entry name" value="HAD-SF_hydro_IA"/>
</dbReference>
<dbReference type="SFLD" id="SFLDG01135">
    <property type="entry name" value="C1.5.6:_HAD__Beta-PGM__Phospha"/>
    <property type="match status" value="1"/>
</dbReference>
<dbReference type="CDD" id="cd16417">
    <property type="entry name" value="HAD_PGPase"/>
    <property type="match status" value="1"/>
</dbReference>
<sequence>MKFNNKQVILFDLDGTLIDSAPDLALAINHMLTTLGRETFSDDLIRSWVGNGAQVIVKRGLSGKADFDQDIDPALFDKALDIFLTFYAKNLCVDTVTYANVRSTLKILKAQGYRLVIVTNKPFDFIEPILEGLQLTGLFELLLGGDSLPERKPSPLPLLHVCETLSVTPEQCVMVGDSKNDILAANAANMQSIGLTYGYNYGEDIAEHKPDFVCSDFADIIAPFAVTNQYELVD</sequence>
<dbReference type="HAMAP" id="MF_00495">
    <property type="entry name" value="GPH_hydrolase_bact"/>
    <property type="match status" value="1"/>
</dbReference>
<comment type="cofactor">
    <cofactor evidence="2 10">
        <name>Mg(2+)</name>
        <dbReference type="ChEBI" id="CHEBI:18420"/>
    </cofactor>
</comment>
<organism evidence="11 12">
    <name type="scientific">Psychromonas marina</name>
    <dbReference type="NCBI Taxonomy" id="88364"/>
    <lineage>
        <taxon>Bacteria</taxon>
        <taxon>Pseudomonadati</taxon>
        <taxon>Pseudomonadota</taxon>
        <taxon>Gammaproteobacteria</taxon>
        <taxon>Alteromonadales</taxon>
        <taxon>Psychromonadaceae</taxon>
        <taxon>Psychromonas</taxon>
    </lineage>
</organism>
<dbReference type="RefSeq" id="WP_284203343.1">
    <property type="nucleotide sequence ID" value="NZ_BSPQ01000002.1"/>
</dbReference>
<dbReference type="Gene3D" id="3.40.50.1000">
    <property type="entry name" value="HAD superfamily/HAD-like"/>
    <property type="match status" value="1"/>
</dbReference>
<comment type="function">
    <text evidence="10">Specifically catalyzes the dephosphorylation of 2-phosphoglycolate. Is involved in the dissimilation of the intracellular 2-phosphoglycolate formed during the DNA repair of 3'-phosphoglycolate ends, a major class of DNA lesions induced by oxidative stress.</text>
</comment>
<evidence type="ECO:0000256" key="8">
    <source>
        <dbReference type="ARBA" id="ARBA00022842"/>
    </source>
</evidence>
<dbReference type="Pfam" id="PF13419">
    <property type="entry name" value="HAD_2"/>
    <property type="match status" value="1"/>
</dbReference>
<dbReference type="EC" id="3.1.3.18" evidence="5 10"/>
<name>A0ABQ6DZ63_9GAMM</name>
<evidence type="ECO:0000256" key="6">
    <source>
        <dbReference type="ARBA" id="ARBA00022723"/>
    </source>
</evidence>
<dbReference type="Gene3D" id="1.10.150.240">
    <property type="entry name" value="Putative phosphatase, domain 2"/>
    <property type="match status" value="1"/>
</dbReference>
<dbReference type="InterPro" id="IPR037512">
    <property type="entry name" value="PGPase_prok"/>
</dbReference>
<feature type="binding site" evidence="10">
    <location>
        <position position="12"/>
    </location>
    <ligand>
        <name>Mg(2+)</name>
        <dbReference type="ChEBI" id="CHEBI:18420"/>
    </ligand>
</feature>
<dbReference type="NCBIfam" id="NF009695">
    <property type="entry name" value="PRK13222.1-2"/>
    <property type="match status" value="1"/>
</dbReference>
<keyword evidence="12" id="KW-1185">Reference proteome</keyword>
<dbReference type="InterPro" id="IPR036412">
    <property type="entry name" value="HAD-like_sf"/>
</dbReference>
<evidence type="ECO:0000313" key="12">
    <source>
        <dbReference type="Proteomes" id="UP001157353"/>
    </source>
</evidence>
<evidence type="ECO:0000256" key="4">
    <source>
        <dbReference type="ARBA" id="ARBA00006171"/>
    </source>
</evidence>
<comment type="similarity">
    <text evidence="4 10">Belongs to the HAD-like hydrolase superfamily. CbbY/CbbZ/Gph/YieH family.</text>
</comment>
<dbReference type="PANTHER" id="PTHR43434">
    <property type="entry name" value="PHOSPHOGLYCOLATE PHOSPHATASE"/>
    <property type="match status" value="1"/>
</dbReference>
<evidence type="ECO:0000256" key="3">
    <source>
        <dbReference type="ARBA" id="ARBA00004818"/>
    </source>
</evidence>
<dbReference type="InterPro" id="IPR041492">
    <property type="entry name" value="HAD_2"/>
</dbReference>
<evidence type="ECO:0000256" key="2">
    <source>
        <dbReference type="ARBA" id="ARBA00001946"/>
    </source>
</evidence>
<dbReference type="NCBIfam" id="TIGR01509">
    <property type="entry name" value="HAD-SF-IA-v3"/>
    <property type="match status" value="1"/>
</dbReference>
<evidence type="ECO:0000256" key="1">
    <source>
        <dbReference type="ARBA" id="ARBA00000830"/>
    </source>
</evidence>
<feature type="binding site" evidence="10">
    <location>
        <position position="177"/>
    </location>
    <ligand>
        <name>Mg(2+)</name>
        <dbReference type="ChEBI" id="CHEBI:18420"/>
    </ligand>
</feature>
<keyword evidence="8 10" id="KW-0460">Magnesium</keyword>
<keyword evidence="6 10" id="KW-0479">Metal-binding</keyword>
<feature type="active site" description="Nucleophile" evidence="10">
    <location>
        <position position="12"/>
    </location>
</feature>
<feature type="binding site" evidence="10">
    <location>
        <position position="14"/>
    </location>
    <ligand>
        <name>Mg(2+)</name>
        <dbReference type="ChEBI" id="CHEBI:18420"/>
    </ligand>
</feature>
<comment type="catalytic activity">
    <reaction evidence="1 10">
        <text>2-phosphoglycolate + H2O = glycolate + phosphate</text>
        <dbReference type="Rhea" id="RHEA:14369"/>
        <dbReference type="ChEBI" id="CHEBI:15377"/>
        <dbReference type="ChEBI" id="CHEBI:29805"/>
        <dbReference type="ChEBI" id="CHEBI:43474"/>
        <dbReference type="ChEBI" id="CHEBI:58033"/>
        <dbReference type="EC" id="3.1.3.18"/>
    </reaction>
</comment>
<dbReference type="PANTHER" id="PTHR43434:SF1">
    <property type="entry name" value="PHOSPHOGLYCOLATE PHOSPHATASE"/>
    <property type="match status" value="1"/>
</dbReference>
<evidence type="ECO:0000313" key="11">
    <source>
        <dbReference type="EMBL" id="GLS90225.1"/>
    </source>
</evidence>
<keyword evidence="9 10" id="KW-0119">Carbohydrate metabolism</keyword>
<dbReference type="EMBL" id="BSPQ01000002">
    <property type="protein sequence ID" value="GLS90225.1"/>
    <property type="molecule type" value="Genomic_DNA"/>
</dbReference>
<gene>
    <name evidence="11" type="primary">gph-2</name>
    <name evidence="11" type="ORF">GCM10007916_12920</name>
</gene>
<dbReference type="InterPro" id="IPR023214">
    <property type="entry name" value="HAD_sf"/>
</dbReference>
<dbReference type="Proteomes" id="UP001157353">
    <property type="component" value="Unassembled WGS sequence"/>
</dbReference>
<proteinExistence type="inferred from homology"/>
<comment type="caution">
    <text evidence="11">The sequence shown here is derived from an EMBL/GenBank/DDBJ whole genome shotgun (WGS) entry which is preliminary data.</text>
</comment>
<comment type="pathway">
    <text evidence="3 10">Organic acid metabolism; glycolate biosynthesis; glycolate from 2-phosphoglycolate: step 1/1.</text>
</comment>
<dbReference type="SFLD" id="SFLDG01129">
    <property type="entry name" value="C1.5:_HAD__Beta-PGM__Phosphata"/>
    <property type="match status" value="1"/>
</dbReference>
<dbReference type="NCBIfam" id="TIGR01449">
    <property type="entry name" value="PGP_bact"/>
    <property type="match status" value="1"/>
</dbReference>
<dbReference type="SUPFAM" id="SSF56784">
    <property type="entry name" value="HAD-like"/>
    <property type="match status" value="1"/>
</dbReference>
<reference evidence="12" key="1">
    <citation type="journal article" date="2019" name="Int. J. Syst. Evol. Microbiol.">
        <title>The Global Catalogue of Microorganisms (GCM) 10K type strain sequencing project: providing services to taxonomists for standard genome sequencing and annotation.</title>
        <authorList>
            <consortium name="The Broad Institute Genomics Platform"/>
            <consortium name="The Broad Institute Genome Sequencing Center for Infectious Disease"/>
            <person name="Wu L."/>
            <person name="Ma J."/>
        </authorList>
    </citation>
    <scope>NUCLEOTIDE SEQUENCE [LARGE SCALE GENOMIC DNA]</scope>
    <source>
        <strain evidence="12">NBRC 103166</strain>
    </source>
</reference>
<dbReference type="InterPro" id="IPR050155">
    <property type="entry name" value="HAD-like_hydrolase_sf"/>
</dbReference>
<evidence type="ECO:0000256" key="10">
    <source>
        <dbReference type="HAMAP-Rule" id="MF_00495"/>
    </source>
</evidence>
<dbReference type="InterPro" id="IPR023198">
    <property type="entry name" value="PGP-like_dom2"/>
</dbReference>